<reference evidence="1" key="1">
    <citation type="journal article" date="2011" name="PLoS ONE">
        <title>The entomopathogenic bacterial endosymbionts xenorhabdus and photorhabdus: convergent lifestyles from divergent genomes.</title>
        <authorList>
            <person name="Chaston J.M."/>
            <person name="Suen G."/>
            <person name="Tucker S.L."/>
            <person name="Andersen A.W."/>
            <person name="Bhasin A."/>
            <person name="Bode E."/>
            <person name="Bode H.B."/>
            <person name="Brachmann A.O."/>
            <person name="Cowles C.E."/>
            <person name="Cowles K.N."/>
            <person name="Darby C."/>
            <person name="de Leon L."/>
            <person name="Drace K."/>
            <person name="Du Z."/>
            <person name="Givaudan A."/>
            <person name="Herbert Tran E.E."/>
            <person name="Jewell K.A."/>
            <person name="Knack J.J."/>
            <person name="Krasomil-Osterfeld K.C."/>
            <person name="Kukor R."/>
            <person name="Lanois A."/>
            <person name="Latreille P."/>
            <person name="Leimgruber N.K."/>
            <person name="Lipke C.M."/>
            <person name="Liu R."/>
            <person name="Lu X."/>
            <person name="Martens E.C."/>
            <person name="Marri P.R."/>
            <person name="Medigue C."/>
            <person name="Menard M.L."/>
            <person name="Miller N.M."/>
            <person name="Morales-Soto N."/>
            <person name="Norton S."/>
            <person name="Ogier J.C."/>
            <person name="Orchard S.S."/>
            <person name="Park D."/>
            <person name="Park Y."/>
            <person name="Qurollo B.A."/>
            <person name="Sugar D.R."/>
            <person name="Richards G.R."/>
            <person name="Rouy Z."/>
            <person name="Slominski B."/>
            <person name="Slominski K."/>
            <person name="Snyder H."/>
            <person name="Tjaden B.C."/>
            <person name="van der Hoeven R."/>
            <person name="Welch R.D."/>
            <person name="Wheeler C."/>
            <person name="Xiang B."/>
            <person name="Barbazuk B."/>
            <person name="Gaudriault S."/>
            <person name="Goodner B."/>
            <person name="Slater S.C."/>
            <person name="Forst S."/>
            <person name="Goldman B.S."/>
            <person name="Goodrich-Blair H."/>
        </authorList>
    </citation>
    <scope>NUCLEOTIDE SEQUENCE [LARGE SCALE GENOMIC DNA]</scope>
    <source>
        <strain evidence="1">SS-2004</strain>
    </source>
</reference>
<dbReference type="AlphaFoldDB" id="D3UWY8"/>
<proteinExistence type="predicted"/>
<accession>D3UWY8</accession>
<evidence type="ECO:0000313" key="2">
    <source>
        <dbReference type="Proteomes" id="UP000002045"/>
    </source>
</evidence>
<evidence type="ECO:0000313" key="1">
    <source>
        <dbReference type="EMBL" id="CBJ79973.1"/>
    </source>
</evidence>
<dbReference type="KEGG" id="xbo:XBJ1_0832"/>
<sequence>MISFSGVFMLKFYSLVSLLWLSISAFAHSSSAVGFKEIDLVLQS</sequence>
<dbReference type="EMBL" id="FN667741">
    <property type="protein sequence ID" value="CBJ79973.1"/>
    <property type="molecule type" value="Genomic_DNA"/>
</dbReference>
<organism evidence="1 2">
    <name type="scientific">Xenorhabdus bovienii (strain SS-2004)</name>
    <name type="common">Xenorhabdus nematophila subsp. bovienii</name>
    <dbReference type="NCBI Taxonomy" id="406818"/>
    <lineage>
        <taxon>Bacteria</taxon>
        <taxon>Pseudomonadati</taxon>
        <taxon>Pseudomonadota</taxon>
        <taxon>Gammaproteobacteria</taxon>
        <taxon>Enterobacterales</taxon>
        <taxon>Morganellaceae</taxon>
        <taxon>Xenorhabdus</taxon>
    </lineage>
</organism>
<protein>
    <submittedName>
        <fullName evidence="1">Uncharacterized protein</fullName>
    </submittedName>
</protein>
<dbReference type="Proteomes" id="UP000002045">
    <property type="component" value="Chromosome"/>
</dbReference>
<name>D3UWY8_XENBS</name>
<dbReference type="HOGENOM" id="CLU_3224035_0_0_6"/>
<gene>
    <name evidence="1" type="ordered locus">XBJ1_0832</name>
</gene>